<feature type="region of interest" description="Disordered" evidence="1">
    <location>
        <begin position="567"/>
        <end position="615"/>
    </location>
</feature>
<feature type="region of interest" description="Disordered" evidence="1">
    <location>
        <begin position="377"/>
        <end position="532"/>
    </location>
</feature>
<feature type="compositionally biased region" description="Polar residues" evidence="1">
    <location>
        <begin position="480"/>
        <end position="498"/>
    </location>
</feature>
<gene>
    <name evidence="2" type="ORF">CC80DRAFT_549004</name>
</gene>
<feature type="region of interest" description="Disordered" evidence="1">
    <location>
        <begin position="223"/>
        <end position="266"/>
    </location>
</feature>
<dbReference type="EMBL" id="ML976993">
    <property type="protein sequence ID" value="KAF1955945.1"/>
    <property type="molecule type" value="Genomic_DNA"/>
</dbReference>
<organism evidence="2 3">
    <name type="scientific">Byssothecium circinans</name>
    <dbReference type="NCBI Taxonomy" id="147558"/>
    <lineage>
        <taxon>Eukaryota</taxon>
        <taxon>Fungi</taxon>
        <taxon>Dikarya</taxon>
        <taxon>Ascomycota</taxon>
        <taxon>Pezizomycotina</taxon>
        <taxon>Dothideomycetes</taxon>
        <taxon>Pleosporomycetidae</taxon>
        <taxon>Pleosporales</taxon>
        <taxon>Massarineae</taxon>
        <taxon>Massarinaceae</taxon>
        <taxon>Byssothecium</taxon>
    </lineage>
</organism>
<feature type="region of interest" description="Disordered" evidence="1">
    <location>
        <begin position="283"/>
        <end position="341"/>
    </location>
</feature>
<protein>
    <submittedName>
        <fullName evidence="2">Uncharacterized protein</fullName>
    </submittedName>
</protein>
<feature type="compositionally biased region" description="Basic residues" evidence="1">
    <location>
        <begin position="587"/>
        <end position="601"/>
    </location>
</feature>
<reference evidence="2" key="1">
    <citation type="journal article" date="2020" name="Stud. Mycol.">
        <title>101 Dothideomycetes genomes: a test case for predicting lifestyles and emergence of pathogens.</title>
        <authorList>
            <person name="Haridas S."/>
            <person name="Albert R."/>
            <person name="Binder M."/>
            <person name="Bloem J."/>
            <person name="Labutti K."/>
            <person name="Salamov A."/>
            <person name="Andreopoulos B."/>
            <person name="Baker S."/>
            <person name="Barry K."/>
            <person name="Bills G."/>
            <person name="Bluhm B."/>
            <person name="Cannon C."/>
            <person name="Castanera R."/>
            <person name="Culley D."/>
            <person name="Daum C."/>
            <person name="Ezra D."/>
            <person name="Gonzalez J."/>
            <person name="Henrissat B."/>
            <person name="Kuo A."/>
            <person name="Liang C."/>
            <person name="Lipzen A."/>
            <person name="Lutzoni F."/>
            <person name="Magnuson J."/>
            <person name="Mondo S."/>
            <person name="Nolan M."/>
            <person name="Ohm R."/>
            <person name="Pangilinan J."/>
            <person name="Park H.-J."/>
            <person name="Ramirez L."/>
            <person name="Alfaro M."/>
            <person name="Sun H."/>
            <person name="Tritt A."/>
            <person name="Yoshinaga Y."/>
            <person name="Zwiers L.-H."/>
            <person name="Turgeon B."/>
            <person name="Goodwin S."/>
            <person name="Spatafora J."/>
            <person name="Crous P."/>
            <person name="Grigoriev I."/>
        </authorList>
    </citation>
    <scope>NUCLEOTIDE SEQUENCE</scope>
    <source>
        <strain evidence="2">CBS 675.92</strain>
    </source>
</reference>
<feature type="region of interest" description="Disordered" evidence="1">
    <location>
        <begin position="33"/>
        <end position="92"/>
    </location>
</feature>
<dbReference type="Proteomes" id="UP000800035">
    <property type="component" value="Unassembled WGS sequence"/>
</dbReference>
<feature type="compositionally biased region" description="Polar residues" evidence="1">
    <location>
        <begin position="329"/>
        <end position="341"/>
    </location>
</feature>
<name>A0A6A5TTG5_9PLEO</name>
<dbReference type="AlphaFoldDB" id="A0A6A5TTG5"/>
<feature type="compositionally biased region" description="Polar residues" evidence="1">
    <location>
        <begin position="306"/>
        <end position="319"/>
    </location>
</feature>
<sequence length="631" mass="67344">MRSANFNSGRHNGTPLTPETLALFTATNRRRGQRPAYFDIYDEGAIGGESEEESSTDGKDSPISSSSSEPSRASSPVELVFRPSSGPRMSVQAAPGQVVGRFFVGHFESSARMVPVGSTNAGEETRRGENPIVQESPHVAAPAAPAPTQLPRHILSQSSLYQAHELTEFLTSPTNAHGSLLHQRQNQQYTSPYSQRPPVQAHTMPRQQFTPAPGSIARLTSSRDFSPVAPAPAPSTARGARGARPVDLPYRPNGSTSPWPRYPSGNAETASAVVENGYHGFMQSQYRSGQPHGAPHVPGNGHTHGGYSQTQNVGSQLSGSAGYHEPPSGASNANADPNGYASGQRTIAQLYSYGPSHGSGTTVMNGYGPYTQTSPYALGQYSNPPPVASTSEASYPSLAPASSHQRGGQYPASTATAPSSQYTYSSYTQSNPGNSGGPQYMFQGLPSRESKLTPQPHAQPGYTNPYSAAVSTGHGHGAASNPSNFSTSTANNAPQAPQTPRLHHITTIHSSPTVSLITTAPPSPAPYKPKHYPPPVEYTYDPGPEDIPGSQAYYKSAAYKNIKAAKEAEKADEMDIDDSEEEPVKTTKWKKKGKGKGKGGVKKIGEGMRKVDARQRRYEARRARWMEMNVD</sequence>
<keyword evidence="3" id="KW-1185">Reference proteome</keyword>
<proteinExistence type="predicted"/>
<feature type="compositionally biased region" description="Low complexity" evidence="1">
    <location>
        <begin position="409"/>
        <end position="430"/>
    </location>
</feature>
<evidence type="ECO:0000256" key="1">
    <source>
        <dbReference type="SAM" id="MobiDB-lite"/>
    </source>
</evidence>
<feature type="compositionally biased region" description="Polar residues" evidence="1">
    <location>
        <begin position="388"/>
        <end position="406"/>
    </location>
</feature>
<evidence type="ECO:0000313" key="2">
    <source>
        <dbReference type="EMBL" id="KAF1955945.1"/>
    </source>
</evidence>
<feature type="compositionally biased region" description="Polar residues" evidence="1">
    <location>
        <begin position="507"/>
        <end position="518"/>
    </location>
</feature>
<feature type="compositionally biased region" description="Low complexity" evidence="1">
    <location>
        <begin position="61"/>
        <end position="76"/>
    </location>
</feature>
<feature type="compositionally biased region" description="Polar residues" evidence="1">
    <location>
        <begin position="461"/>
        <end position="470"/>
    </location>
</feature>
<evidence type="ECO:0000313" key="3">
    <source>
        <dbReference type="Proteomes" id="UP000800035"/>
    </source>
</evidence>
<feature type="compositionally biased region" description="Basic and acidic residues" evidence="1">
    <location>
        <begin position="603"/>
        <end position="615"/>
    </location>
</feature>
<accession>A0A6A5TTG5</accession>
<feature type="compositionally biased region" description="Pro residues" evidence="1">
    <location>
        <begin position="521"/>
        <end position="532"/>
    </location>
</feature>